<dbReference type="AlphaFoldDB" id="A0A1H7K997"/>
<keyword evidence="3" id="KW-0804">Transcription</keyword>
<name>A0A1H7K997_RUMAL</name>
<dbReference type="PROSITE" id="PS50949">
    <property type="entry name" value="HTH_GNTR"/>
    <property type="match status" value="1"/>
</dbReference>
<dbReference type="SUPFAM" id="SSF46785">
    <property type="entry name" value="Winged helix' DNA-binding domain"/>
    <property type="match status" value="1"/>
</dbReference>
<dbReference type="EMBL" id="FOAT01000006">
    <property type="protein sequence ID" value="SEK83471.1"/>
    <property type="molecule type" value="Genomic_DNA"/>
</dbReference>
<keyword evidence="1" id="KW-0805">Transcription regulation</keyword>
<sequence length="79" mass="8810">MNIEIDAQSHLTITEQIISQIERLIAEGELKAGDELPAVKDMADRLQISRMTTAKAYALLCGKGIAEQRNGRFIVRVKK</sequence>
<organism evidence="5 6">
    <name type="scientific">Ruminococcus albus</name>
    <dbReference type="NCBI Taxonomy" id="1264"/>
    <lineage>
        <taxon>Bacteria</taxon>
        <taxon>Bacillati</taxon>
        <taxon>Bacillota</taxon>
        <taxon>Clostridia</taxon>
        <taxon>Eubacteriales</taxon>
        <taxon>Oscillospiraceae</taxon>
        <taxon>Ruminococcus</taxon>
    </lineage>
</organism>
<accession>A0A1H7K997</accession>
<feature type="domain" description="HTH gntR-type" evidence="4">
    <location>
        <begin position="11"/>
        <end position="79"/>
    </location>
</feature>
<dbReference type="GO" id="GO:0003700">
    <property type="term" value="F:DNA-binding transcription factor activity"/>
    <property type="evidence" value="ECO:0007669"/>
    <property type="project" value="InterPro"/>
</dbReference>
<evidence type="ECO:0000256" key="2">
    <source>
        <dbReference type="ARBA" id="ARBA00023125"/>
    </source>
</evidence>
<dbReference type="RefSeq" id="WP_074832673.1">
    <property type="nucleotide sequence ID" value="NZ_FOAT01000006.1"/>
</dbReference>
<reference evidence="5 6" key="1">
    <citation type="submission" date="2016-10" db="EMBL/GenBank/DDBJ databases">
        <authorList>
            <person name="de Groot N.N."/>
        </authorList>
    </citation>
    <scope>NUCLEOTIDE SEQUENCE [LARGE SCALE GENOMIC DNA]</scope>
    <source>
        <strain evidence="5 6">KH2T6</strain>
    </source>
</reference>
<proteinExistence type="predicted"/>
<dbReference type="InterPro" id="IPR036390">
    <property type="entry name" value="WH_DNA-bd_sf"/>
</dbReference>
<evidence type="ECO:0000259" key="4">
    <source>
        <dbReference type="PROSITE" id="PS50949"/>
    </source>
</evidence>
<dbReference type="SMART" id="SM00345">
    <property type="entry name" value="HTH_GNTR"/>
    <property type="match status" value="1"/>
</dbReference>
<evidence type="ECO:0000313" key="5">
    <source>
        <dbReference type="EMBL" id="SEK83471.1"/>
    </source>
</evidence>
<evidence type="ECO:0000256" key="3">
    <source>
        <dbReference type="ARBA" id="ARBA00023163"/>
    </source>
</evidence>
<dbReference type="PANTHER" id="PTHR38445:SF9">
    <property type="entry name" value="HTH-TYPE TRANSCRIPTIONAL REPRESSOR YTRA"/>
    <property type="match status" value="1"/>
</dbReference>
<dbReference type="Proteomes" id="UP000186015">
    <property type="component" value="Unassembled WGS sequence"/>
</dbReference>
<gene>
    <name evidence="5" type="ORF">SAMN05216469_106125</name>
</gene>
<dbReference type="CDD" id="cd07377">
    <property type="entry name" value="WHTH_GntR"/>
    <property type="match status" value="1"/>
</dbReference>
<keyword evidence="2" id="KW-0238">DNA-binding</keyword>
<dbReference type="InterPro" id="IPR036388">
    <property type="entry name" value="WH-like_DNA-bd_sf"/>
</dbReference>
<evidence type="ECO:0000313" key="6">
    <source>
        <dbReference type="Proteomes" id="UP000186015"/>
    </source>
</evidence>
<dbReference type="InterPro" id="IPR000524">
    <property type="entry name" value="Tscrpt_reg_HTH_GntR"/>
</dbReference>
<dbReference type="Pfam" id="PF00392">
    <property type="entry name" value="GntR"/>
    <property type="match status" value="1"/>
</dbReference>
<dbReference type="GO" id="GO:0003677">
    <property type="term" value="F:DNA binding"/>
    <property type="evidence" value="ECO:0007669"/>
    <property type="project" value="UniProtKB-KW"/>
</dbReference>
<evidence type="ECO:0000256" key="1">
    <source>
        <dbReference type="ARBA" id="ARBA00023015"/>
    </source>
</evidence>
<dbReference type="PANTHER" id="PTHR38445">
    <property type="entry name" value="HTH-TYPE TRANSCRIPTIONAL REPRESSOR YTRA"/>
    <property type="match status" value="1"/>
</dbReference>
<dbReference type="Gene3D" id="1.10.10.10">
    <property type="entry name" value="Winged helix-like DNA-binding domain superfamily/Winged helix DNA-binding domain"/>
    <property type="match status" value="1"/>
</dbReference>
<protein>
    <submittedName>
        <fullName evidence="5">GntR family transcriptional regulator</fullName>
    </submittedName>
</protein>